<evidence type="ECO:0000256" key="1">
    <source>
        <dbReference type="SAM" id="MobiDB-lite"/>
    </source>
</evidence>
<dbReference type="OrthoDB" id="348919at2759"/>
<keyword evidence="2" id="KW-0812">Transmembrane</keyword>
<organism evidence="3 4">
    <name type="scientific">Eimeria maxima</name>
    <name type="common">Coccidian parasite</name>
    <dbReference type="NCBI Taxonomy" id="5804"/>
    <lineage>
        <taxon>Eukaryota</taxon>
        <taxon>Sar</taxon>
        <taxon>Alveolata</taxon>
        <taxon>Apicomplexa</taxon>
        <taxon>Conoidasida</taxon>
        <taxon>Coccidia</taxon>
        <taxon>Eucoccidiorida</taxon>
        <taxon>Eimeriorina</taxon>
        <taxon>Eimeriidae</taxon>
        <taxon>Eimeria</taxon>
    </lineage>
</organism>
<evidence type="ECO:0000313" key="4">
    <source>
        <dbReference type="Proteomes" id="UP000030763"/>
    </source>
</evidence>
<dbReference type="Proteomes" id="UP000030763">
    <property type="component" value="Unassembled WGS sequence"/>
</dbReference>
<evidence type="ECO:0000256" key="2">
    <source>
        <dbReference type="SAM" id="Phobius"/>
    </source>
</evidence>
<feature type="compositionally biased region" description="Polar residues" evidence="1">
    <location>
        <begin position="45"/>
        <end position="60"/>
    </location>
</feature>
<name>U6M6Q9_EIMMA</name>
<evidence type="ECO:0000313" key="3">
    <source>
        <dbReference type="EMBL" id="CDJ58129.1"/>
    </source>
</evidence>
<feature type="compositionally biased region" description="Pro residues" evidence="1">
    <location>
        <begin position="174"/>
        <end position="187"/>
    </location>
</feature>
<feature type="compositionally biased region" description="Basic and acidic residues" evidence="1">
    <location>
        <begin position="68"/>
        <end position="82"/>
    </location>
</feature>
<dbReference type="EMBL" id="HG719492">
    <property type="protein sequence ID" value="CDJ58129.1"/>
    <property type="molecule type" value="Genomic_DNA"/>
</dbReference>
<reference evidence="3" key="1">
    <citation type="submission" date="2013-10" db="EMBL/GenBank/DDBJ databases">
        <title>Genomic analysis of the causative agents of coccidiosis in chickens.</title>
        <authorList>
            <person name="Reid A.J."/>
            <person name="Blake D."/>
            <person name="Billington K."/>
            <person name="Browne H."/>
            <person name="Dunn M."/>
            <person name="Hung S."/>
            <person name="Kawahara F."/>
            <person name="Miranda-Saavedra D."/>
            <person name="Mourier T."/>
            <person name="Nagra H."/>
            <person name="Otto T.D."/>
            <person name="Rawlings N."/>
            <person name="Sanchez A."/>
            <person name="Sanders M."/>
            <person name="Subramaniam C."/>
            <person name="Tay Y."/>
            <person name="Dear P."/>
            <person name="Doerig C."/>
            <person name="Gruber A."/>
            <person name="Parkinson J."/>
            <person name="Shirley M."/>
            <person name="Wan K.L."/>
            <person name="Berriman M."/>
            <person name="Tomley F."/>
            <person name="Pain A."/>
        </authorList>
    </citation>
    <scope>NUCLEOTIDE SEQUENCE [LARGE SCALE GENOMIC DNA]</scope>
    <source>
        <strain evidence="3">Weybridge</strain>
    </source>
</reference>
<dbReference type="RefSeq" id="XP_013334777.1">
    <property type="nucleotide sequence ID" value="XM_013479323.1"/>
</dbReference>
<feature type="transmembrane region" description="Helical" evidence="2">
    <location>
        <begin position="404"/>
        <end position="425"/>
    </location>
</feature>
<reference evidence="3" key="2">
    <citation type="submission" date="2013-10" db="EMBL/GenBank/DDBJ databases">
        <authorList>
            <person name="Aslett M."/>
        </authorList>
    </citation>
    <scope>NUCLEOTIDE SEQUENCE [LARGE SCALE GENOMIC DNA]</scope>
    <source>
        <strain evidence="3">Weybridge</strain>
    </source>
</reference>
<dbReference type="VEuPathDB" id="ToxoDB:EMWEY_00047910"/>
<feature type="compositionally biased region" description="Low complexity" evidence="1">
    <location>
        <begin position="143"/>
        <end position="173"/>
    </location>
</feature>
<proteinExistence type="predicted"/>
<dbReference type="AlphaFoldDB" id="U6M6Q9"/>
<feature type="compositionally biased region" description="Low complexity" evidence="1">
    <location>
        <begin position="112"/>
        <end position="127"/>
    </location>
</feature>
<dbReference type="OMA" id="NDANGKF"/>
<protein>
    <recommendedName>
        <fullName evidence="5">Transmembrane protein</fullName>
    </recommendedName>
</protein>
<feature type="compositionally biased region" description="Low complexity" evidence="1">
    <location>
        <begin position="193"/>
        <end position="202"/>
    </location>
</feature>
<keyword evidence="2" id="KW-0472">Membrane</keyword>
<dbReference type="GeneID" id="25338777"/>
<feature type="region of interest" description="Disordered" evidence="1">
    <location>
        <begin position="45"/>
        <end position="213"/>
    </location>
</feature>
<keyword evidence="2" id="KW-1133">Transmembrane helix</keyword>
<feature type="compositionally biased region" description="Acidic residues" evidence="1">
    <location>
        <begin position="128"/>
        <end position="142"/>
    </location>
</feature>
<feature type="region of interest" description="Disordered" evidence="1">
    <location>
        <begin position="373"/>
        <end position="394"/>
    </location>
</feature>
<gene>
    <name evidence="3" type="ORF">EMWEY_00047910</name>
</gene>
<accession>U6M6Q9</accession>
<evidence type="ECO:0008006" key="5">
    <source>
        <dbReference type="Google" id="ProtNLM"/>
    </source>
</evidence>
<keyword evidence="4" id="KW-1185">Reference proteome</keyword>
<sequence length="430" mass="44741">MKNSSSFTYRGVSSSYLFLFILFSFFSFSSFLLFFSPSSVIAIRTSSNPTDSTVESSVTFANEEGDEKETQKDVPIKPHQFKEEEEGSSTEGESGVETPEETAESKAEKPPKGAAAAAAAPAAAAAAGEEEAAGEEGEEGGEAAESASEAATAAGAAGATAAESAAESSKAEGGPPPPSRGGAPPPPPKKEGGPPQEGGAPALKEESREETQVYVAPVVQQQQQQEAGGPPRGLGKEDINKRLKELGAPFTLGNEHFSVEFSEGLLLSSSSFDDTKKREGILHRGVYREPTKILTEKSLFIAIDIDDYSLAHADFFNDANGKFAAIPSWQDFSLVSHKPGEEEKAQVGAPLIELPAGATAAEKAAALRISRETNEEIDGVSTPEHGGESPMAGGQVSPSTIFKYVLASLLLIGLIVGVAVTLCPCGKASS</sequence>